<dbReference type="Proteomes" id="UP001151760">
    <property type="component" value="Unassembled WGS sequence"/>
</dbReference>
<name>A0ABQ4YC02_9ASTR</name>
<keyword evidence="1" id="KW-0175">Coiled coil</keyword>
<gene>
    <name evidence="3" type="ORF">Tco_0725130</name>
</gene>
<organism evidence="3 4">
    <name type="scientific">Tanacetum coccineum</name>
    <dbReference type="NCBI Taxonomy" id="301880"/>
    <lineage>
        <taxon>Eukaryota</taxon>
        <taxon>Viridiplantae</taxon>
        <taxon>Streptophyta</taxon>
        <taxon>Embryophyta</taxon>
        <taxon>Tracheophyta</taxon>
        <taxon>Spermatophyta</taxon>
        <taxon>Magnoliopsida</taxon>
        <taxon>eudicotyledons</taxon>
        <taxon>Gunneridae</taxon>
        <taxon>Pentapetalae</taxon>
        <taxon>asterids</taxon>
        <taxon>campanulids</taxon>
        <taxon>Asterales</taxon>
        <taxon>Asteraceae</taxon>
        <taxon>Asteroideae</taxon>
        <taxon>Anthemideae</taxon>
        <taxon>Anthemidinae</taxon>
        <taxon>Tanacetum</taxon>
    </lineage>
</organism>
<accession>A0ABQ4YC02</accession>
<evidence type="ECO:0000313" key="3">
    <source>
        <dbReference type="EMBL" id="GJS75249.1"/>
    </source>
</evidence>
<protein>
    <submittedName>
        <fullName evidence="3">Uncharacterized protein</fullName>
    </submittedName>
</protein>
<proteinExistence type="predicted"/>
<reference evidence="3" key="1">
    <citation type="journal article" date="2022" name="Int. J. Mol. Sci.">
        <title>Draft Genome of Tanacetum Coccineum: Genomic Comparison of Closely Related Tanacetum-Family Plants.</title>
        <authorList>
            <person name="Yamashiro T."/>
            <person name="Shiraishi A."/>
            <person name="Nakayama K."/>
            <person name="Satake H."/>
        </authorList>
    </citation>
    <scope>NUCLEOTIDE SEQUENCE</scope>
</reference>
<comment type="caution">
    <text evidence="3">The sequence shown here is derived from an EMBL/GenBank/DDBJ whole genome shotgun (WGS) entry which is preliminary data.</text>
</comment>
<dbReference type="EMBL" id="BQNB010010290">
    <property type="protein sequence ID" value="GJS75249.1"/>
    <property type="molecule type" value="Genomic_DNA"/>
</dbReference>
<feature type="coiled-coil region" evidence="1">
    <location>
        <begin position="152"/>
        <end position="227"/>
    </location>
</feature>
<feature type="region of interest" description="Disordered" evidence="2">
    <location>
        <begin position="245"/>
        <end position="286"/>
    </location>
</feature>
<keyword evidence="4" id="KW-1185">Reference proteome</keyword>
<reference evidence="3" key="2">
    <citation type="submission" date="2022-01" db="EMBL/GenBank/DDBJ databases">
        <authorList>
            <person name="Yamashiro T."/>
            <person name="Shiraishi A."/>
            <person name="Satake H."/>
            <person name="Nakayama K."/>
        </authorList>
    </citation>
    <scope>NUCLEOTIDE SEQUENCE</scope>
</reference>
<sequence>MVDAYTWNNTIWRLPPPIRDDWLSSLKIVMENPNHLNEPNEAIPEVNPVVPEPNQVVDIHDPNEMVDIPDDIDLVDYDEEDLEKDPEEEPEEDVEIELEDDAELIFPYEVEGDKTPPPRDVSSDSVGLFEVGESSSARDSSYVGGLALWALRRNLEASRTQARNKIGEKERELLNHDLENVERALGNVLERVSVLESRENATLKKRLAETETKLAWARIERDTAERRLHESRVWNKRFYLDMVPIGAVSKQPSDDEDTERPRKKLKNSTSDGTEGPSELRGPPSDS</sequence>
<evidence type="ECO:0000256" key="1">
    <source>
        <dbReference type="SAM" id="Coils"/>
    </source>
</evidence>
<evidence type="ECO:0000313" key="4">
    <source>
        <dbReference type="Proteomes" id="UP001151760"/>
    </source>
</evidence>
<evidence type="ECO:0000256" key="2">
    <source>
        <dbReference type="SAM" id="MobiDB-lite"/>
    </source>
</evidence>